<organism evidence="2 3">
    <name type="scientific">Myroides albus</name>
    <dbReference type="NCBI Taxonomy" id="2562892"/>
    <lineage>
        <taxon>Bacteria</taxon>
        <taxon>Pseudomonadati</taxon>
        <taxon>Bacteroidota</taxon>
        <taxon>Flavobacteriia</taxon>
        <taxon>Flavobacteriales</taxon>
        <taxon>Flavobacteriaceae</taxon>
        <taxon>Myroides</taxon>
    </lineage>
</organism>
<dbReference type="EMBL" id="WMJX01000054">
    <property type="protein sequence ID" value="MTG99253.1"/>
    <property type="molecule type" value="Genomic_DNA"/>
</dbReference>
<dbReference type="Proteomes" id="UP000438760">
    <property type="component" value="Unassembled WGS sequence"/>
</dbReference>
<name>A0A6I3LLM2_9FLAO</name>
<gene>
    <name evidence="2" type="ORF">GJV76_14145</name>
</gene>
<keyword evidence="1" id="KW-0472">Membrane</keyword>
<accession>A0A6I3LLM2</accession>
<comment type="caution">
    <text evidence="2">The sequence shown here is derived from an EMBL/GenBank/DDBJ whole genome shotgun (WGS) entry which is preliminary data.</text>
</comment>
<evidence type="ECO:0000313" key="2">
    <source>
        <dbReference type="EMBL" id="MTG99253.1"/>
    </source>
</evidence>
<keyword evidence="1" id="KW-1133">Transmembrane helix</keyword>
<evidence type="ECO:0000256" key="1">
    <source>
        <dbReference type="SAM" id="Phobius"/>
    </source>
</evidence>
<dbReference type="OrthoDB" id="1442260at2"/>
<sequence length="115" mass="13709">MAKQQPTLTELTELLFKQVVYLQETMKHNIAQQVELSKRIKNIEVKVNVSELKKVEEEQTERLHSYLNHFCVRLQAINEQHYKVNRSINSKKILYLVLLNIFFFLVACLCIYKLK</sequence>
<protein>
    <submittedName>
        <fullName evidence="2">Uncharacterized protein</fullName>
    </submittedName>
</protein>
<keyword evidence="1" id="KW-0812">Transmembrane</keyword>
<dbReference type="AlphaFoldDB" id="A0A6I3LLM2"/>
<evidence type="ECO:0000313" key="3">
    <source>
        <dbReference type="Proteomes" id="UP000438760"/>
    </source>
</evidence>
<proteinExistence type="predicted"/>
<feature type="transmembrane region" description="Helical" evidence="1">
    <location>
        <begin position="93"/>
        <end position="114"/>
    </location>
</feature>
<dbReference type="RefSeq" id="WP_155093252.1">
    <property type="nucleotide sequence ID" value="NZ_CP102754.1"/>
</dbReference>
<keyword evidence="3" id="KW-1185">Reference proteome</keyword>
<reference evidence="2 3" key="1">
    <citation type="submission" date="2019-11" db="EMBL/GenBank/DDBJ databases">
        <title>Genome of Strain BIT-d1.</title>
        <authorList>
            <person name="Yang Y."/>
        </authorList>
    </citation>
    <scope>NUCLEOTIDE SEQUENCE [LARGE SCALE GENOMIC DNA]</scope>
    <source>
        <strain evidence="2 3">BIT-d1</strain>
    </source>
</reference>